<dbReference type="Proteomes" id="UP001168821">
    <property type="component" value="Unassembled WGS sequence"/>
</dbReference>
<feature type="compositionally biased region" description="Low complexity" evidence="1">
    <location>
        <begin position="102"/>
        <end position="117"/>
    </location>
</feature>
<evidence type="ECO:0000313" key="2">
    <source>
        <dbReference type="EMBL" id="KAJ3653601.1"/>
    </source>
</evidence>
<accession>A0AA38MEP8</accession>
<dbReference type="AlphaFoldDB" id="A0AA38MEP8"/>
<keyword evidence="3" id="KW-1185">Reference proteome</keyword>
<feature type="region of interest" description="Disordered" evidence="1">
    <location>
        <begin position="82"/>
        <end position="129"/>
    </location>
</feature>
<comment type="caution">
    <text evidence="2">The sequence shown here is derived from an EMBL/GenBank/DDBJ whole genome shotgun (WGS) entry which is preliminary data.</text>
</comment>
<organism evidence="2 3">
    <name type="scientific">Zophobas morio</name>
    <dbReference type="NCBI Taxonomy" id="2755281"/>
    <lineage>
        <taxon>Eukaryota</taxon>
        <taxon>Metazoa</taxon>
        <taxon>Ecdysozoa</taxon>
        <taxon>Arthropoda</taxon>
        <taxon>Hexapoda</taxon>
        <taxon>Insecta</taxon>
        <taxon>Pterygota</taxon>
        <taxon>Neoptera</taxon>
        <taxon>Endopterygota</taxon>
        <taxon>Coleoptera</taxon>
        <taxon>Polyphaga</taxon>
        <taxon>Cucujiformia</taxon>
        <taxon>Tenebrionidae</taxon>
        <taxon>Zophobas</taxon>
    </lineage>
</organism>
<gene>
    <name evidence="2" type="ORF">Zmor_012843</name>
</gene>
<evidence type="ECO:0000256" key="1">
    <source>
        <dbReference type="SAM" id="MobiDB-lite"/>
    </source>
</evidence>
<proteinExistence type="predicted"/>
<reference evidence="2" key="1">
    <citation type="journal article" date="2023" name="G3 (Bethesda)">
        <title>Whole genome assemblies of Zophobas morio and Tenebrio molitor.</title>
        <authorList>
            <person name="Kaur S."/>
            <person name="Stinson S.A."/>
            <person name="diCenzo G.C."/>
        </authorList>
    </citation>
    <scope>NUCLEOTIDE SEQUENCE</scope>
    <source>
        <strain evidence="2">QUZm001</strain>
    </source>
</reference>
<evidence type="ECO:0000313" key="3">
    <source>
        <dbReference type="Proteomes" id="UP001168821"/>
    </source>
</evidence>
<name>A0AA38MEP8_9CUCU</name>
<dbReference type="EMBL" id="JALNTZ010000004">
    <property type="protein sequence ID" value="KAJ3653601.1"/>
    <property type="molecule type" value="Genomic_DNA"/>
</dbReference>
<protein>
    <submittedName>
        <fullName evidence="2">Uncharacterized protein</fullName>
    </submittedName>
</protein>
<sequence length="129" mass="14446">MFFGQTPVTNLPKPHPFSSRYHETFQFSEWRKKSPDIYSPHRSTPNPWADCAKRRQDNLFIFRHVRSSRPRVIGDRKWKFSPHAASAAHGGTPGSPVTSRPARSLLDADGAAAASNAETRPWANCDAMG</sequence>